<gene>
    <name evidence="1" type="ORF">I6H88_10100</name>
</gene>
<sequence>MNKVILNLGGQEREGHLGLGFLGRVEDKENMSINELFESFQKKPLSILPTLMYHSLAYAEERKGNELGFTKYDIIDWIDQDGGLSSQETIKFSNTFAESITYKMDKEAEGLGKRRKPRASK</sequence>
<dbReference type="KEGG" id="egm:AYC65_20095"/>
<dbReference type="RefSeq" id="WP_034870651.1">
    <property type="nucleotide sequence ID" value="NZ_CP014337.1"/>
</dbReference>
<organism evidence="1 2">
    <name type="scientific">Elizabethkingia bruuniana</name>
    <dbReference type="NCBI Taxonomy" id="1756149"/>
    <lineage>
        <taxon>Bacteria</taxon>
        <taxon>Pseudomonadati</taxon>
        <taxon>Bacteroidota</taxon>
        <taxon>Flavobacteriia</taxon>
        <taxon>Flavobacteriales</taxon>
        <taxon>Weeksellaceae</taxon>
        <taxon>Elizabethkingia</taxon>
    </lineage>
</organism>
<dbReference type="AlphaFoldDB" id="A0A7T8A0T2"/>
<accession>A0A7T8A0T2</accession>
<evidence type="ECO:0000313" key="1">
    <source>
        <dbReference type="EMBL" id="QQN60895.1"/>
    </source>
</evidence>
<keyword evidence="2" id="KW-1185">Reference proteome</keyword>
<evidence type="ECO:0000313" key="2">
    <source>
        <dbReference type="Proteomes" id="UP000595426"/>
    </source>
</evidence>
<dbReference type="EMBL" id="CP067018">
    <property type="protein sequence ID" value="QQN60895.1"/>
    <property type="molecule type" value="Genomic_DNA"/>
</dbReference>
<dbReference type="GeneID" id="93135228"/>
<proteinExistence type="predicted"/>
<name>A0A7T8A0T2_9FLAO</name>
<reference evidence="1 2" key="1">
    <citation type="submission" date="2020-12" db="EMBL/GenBank/DDBJ databases">
        <title>FDA dAtabase for Regulatory Grade micrObial Sequences (FDA-ARGOS): Supporting development and validation of Infectious Disease Dx tests.</title>
        <authorList>
            <person name="Kerrigan L."/>
            <person name="Long C."/>
            <person name="Tallon L."/>
            <person name="Sadzewicz L."/>
            <person name="Zhao X."/>
            <person name="Boylan J."/>
            <person name="Ott S."/>
            <person name="Bowen H."/>
            <person name="Vavikolanu K."/>
            <person name="Mehta A."/>
            <person name="Aluvathingal J."/>
            <person name="Nadendla S."/>
            <person name="Yan Y."/>
            <person name="Sichtig H."/>
        </authorList>
    </citation>
    <scope>NUCLEOTIDE SEQUENCE [LARGE SCALE GENOMIC DNA]</scope>
    <source>
        <strain evidence="1 2">FDAARGOS_1031</strain>
    </source>
</reference>
<dbReference type="Proteomes" id="UP000595426">
    <property type="component" value="Chromosome"/>
</dbReference>
<protein>
    <submittedName>
        <fullName evidence="1">Uncharacterized protein</fullName>
    </submittedName>
</protein>